<dbReference type="InterPro" id="IPR036388">
    <property type="entry name" value="WH-like_DNA-bd_sf"/>
</dbReference>
<dbReference type="Proteomes" id="UP000230970">
    <property type="component" value="Unassembled WGS sequence"/>
</dbReference>
<sequence length="255" mass="29716">MIDKLRLMFAEIGLGEDEAEVYLICLKLGPATVLQISKKTNILRATLYKIFSRLESKNLVSQIEKDGRTFFVAEDPKLLLEKIKEEEIKKKKALEIISNLLPDLTAIATRKDHPKVRLFEGQKAISELWMMPLYTQGVKEILSLIDFDSLCSLLPVEDVLKFRDMRISKNIKFRVMRKKEIKTAYVPEYDERELREKRFVPKNFELSAGFTIFSNKVTIIITPGEPFGILIESHYFADTMRMIFERLWENCEKSV</sequence>
<dbReference type="SUPFAM" id="SSF46785">
    <property type="entry name" value="Winged helix' DNA-binding domain"/>
    <property type="match status" value="1"/>
</dbReference>
<dbReference type="PANTHER" id="PTHR34293">
    <property type="entry name" value="HTH-TYPE TRANSCRIPTIONAL REGULATOR TRMBL2"/>
    <property type="match status" value="1"/>
</dbReference>
<dbReference type="EMBL" id="PFNJ01000022">
    <property type="protein sequence ID" value="PIZ43462.1"/>
    <property type="molecule type" value="Genomic_DNA"/>
</dbReference>
<dbReference type="InterPro" id="IPR051797">
    <property type="entry name" value="TrmB-like"/>
</dbReference>
<organism evidence="2 3">
    <name type="scientific">candidate division WWE3 bacterium CG_4_10_14_0_2_um_filter_42_8</name>
    <dbReference type="NCBI Taxonomy" id="1975074"/>
    <lineage>
        <taxon>Bacteria</taxon>
        <taxon>Katanobacteria</taxon>
    </lineage>
</organism>
<proteinExistence type="predicted"/>
<dbReference type="AlphaFoldDB" id="A0A2M7TDE3"/>
<dbReference type="PANTHER" id="PTHR34293:SF1">
    <property type="entry name" value="HTH-TYPE TRANSCRIPTIONAL REGULATOR TRMBL2"/>
    <property type="match status" value="1"/>
</dbReference>
<reference evidence="3" key="1">
    <citation type="submission" date="2017-09" db="EMBL/GenBank/DDBJ databases">
        <title>Depth-based differentiation of microbial function through sediment-hosted aquifers and enrichment of novel symbionts in the deep terrestrial subsurface.</title>
        <authorList>
            <person name="Probst A.J."/>
            <person name="Ladd B."/>
            <person name="Jarett J.K."/>
            <person name="Geller-Mcgrath D.E."/>
            <person name="Sieber C.M.K."/>
            <person name="Emerson J.B."/>
            <person name="Anantharaman K."/>
            <person name="Thomas B.C."/>
            <person name="Malmstrom R."/>
            <person name="Stieglmeier M."/>
            <person name="Klingl A."/>
            <person name="Woyke T."/>
            <person name="Ryan C.M."/>
            <person name="Banfield J.F."/>
        </authorList>
    </citation>
    <scope>NUCLEOTIDE SEQUENCE [LARGE SCALE GENOMIC DNA]</scope>
</reference>
<dbReference type="Pfam" id="PF01978">
    <property type="entry name" value="TrmB"/>
    <property type="match status" value="1"/>
</dbReference>
<evidence type="ECO:0000313" key="2">
    <source>
        <dbReference type="EMBL" id="PIZ43462.1"/>
    </source>
</evidence>
<dbReference type="InterPro" id="IPR002831">
    <property type="entry name" value="Tscrpt_reg_TrmB_N"/>
</dbReference>
<comment type="caution">
    <text evidence="2">The sequence shown here is derived from an EMBL/GenBank/DDBJ whole genome shotgun (WGS) entry which is preliminary data.</text>
</comment>
<name>A0A2M7TDE3_UNCKA</name>
<protein>
    <recommendedName>
        <fullName evidence="1">Transcription regulator TrmB N-terminal domain-containing protein</fullName>
    </recommendedName>
</protein>
<feature type="domain" description="Transcription regulator TrmB N-terminal" evidence="1">
    <location>
        <begin position="11"/>
        <end position="76"/>
    </location>
</feature>
<gene>
    <name evidence="2" type="ORF">COY34_00865</name>
</gene>
<evidence type="ECO:0000313" key="3">
    <source>
        <dbReference type="Proteomes" id="UP000230970"/>
    </source>
</evidence>
<accession>A0A2M7TDE3</accession>
<dbReference type="InterPro" id="IPR036390">
    <property type="entry name" value="WH_DNA-bd_sf"/>
</dbReference>
<evidence type="ECO:0000259" key="1">
    <source>
        <dbReference type="Pfam" id="PF01978"/>
    </source>
</evidence>
<dbReference type="Gene3D" id="1.10.10.10">
    <property type="entry name" value="Winged helix-like DNA-binding domain superfamily/Winged helix DNA-binding domain"/>
    <property type="match status" value="1"/>
</dbReference>